<evidence type="ECO:0000259" key="4">
    <source>
        <dbReference type="PROSITE" id="PS00624"/>
    </source>
</evidence>
<comment type="cofactor">
    <cofactor evidence="1">
        <name>FAD</name>
        <dbReference type="ChEBI" id="CHEBI:57692"/>
    </cofactor>
</comment>
<dbReference type="GO" id="GO:0050660">
    <property type="term" value="F:flavin adenine dinucleotide binding"/>
    <property type="evidence" value="ECO:0007669"/>
    <property type="project" value="InterPro"/>
</dbReference>
<evidence type="ECO:0000256" key="2">
    <source>
        <dbReference type="ARBA" id="ARBA00022630"/>
    </source>
</evidence>
<keyword evidence="3" id="KW-0274">FAD</keyword>
<organism evidence="5 6">
    <name type="scientific">Dillenia turbinata</name>
    <dbReference type="NCBI Taxonomy" id="194707"/>
    <lineage>
        <taxon>Eukaryota</taxon>
        <taxon>Viridiplantae</taxon>
        <taxon>Streptophyta</taxon>
        <taxon>Embryophyta</taxon>
        <taxon>Tracheophyta</taxon>
        <taxon>Spermatophyta</taxon>
        <taxon>Magnoliopsida</taxon>
        <taxon>eudicotyledons</taxon>
        <taxon>Gunneridae</taxon>
        <taxon>Pentapetalae</taxon>
        <taxon>Dilleniales</taxon>
        <taxon>Dilleniaceae</taxon>
        <taxon>Dillenia</taxon>
    </lineage>
</organism>
<evidence type="ECO:0000313" key="5">
    <source>
        <dbReference type="EMBL" id="KAK6915172.1"/>
    </source>
</evidence>
<evidence type="ECO:0000256" key="1">
    <source>
        <dbReference type="ARBA" id="ARBA00001974"/>
    </source>
</evidence>
<dbReference type="InterPro" id="IPR051871">
    <property type="entry name" value="GMC_Oxidoreductase-Related"/>
</dbReference>
<dbReference type="EMBL" id="JBAMMX010000025">
    <property type="protein sequence ID" value="KAK6915172.1"/>
    <property type="molecule type" value="Genomic_DNA"/>
</dbReference>
<dbReference type="InterPro" id="IPR036188">
    <property type="entry name" value="FAD/NAD-bd_sf"/>
</dbReference>
<dbReference type="Gene3D" id="3.30.410.40">
    <property type="match status" value="2"/>
</dbReference>
<dbReference type="InterPro" id="IPR000172">
    <property type="entry name" value="GMC_OxRdtase_N"/>
</dbReference>
<keyword evidence="2" id="KW-0285">Flavoprotein</keyword>
<dbReference type="Pfam" id="PF00732">
    <property type="entry name" value="GMC_oxred_N"/>
    <property type="match status" value="1"/>
</dbReference>
<name>A0AAN8UR63_9MAGN</name>
<evidence type="ECO:0000256" key="3">
    <source>
        <dbReference type="ARBA" id="ARBA00022827"/>
    </source>
</evidence>
<dbReference type="PANTHER" id="PTHR45968:SF2">
    <property type="entry name" value="(R)-MANDELONITRILE LYASE-LIKE"/>
    <property type="match status" value="1"/>
</dbReference>
<feature type="non-terminal residue" evidence="5">
    <location>
        <position position="1"/>
    </location>
</feature>
<sequence length="359" mass="39944">STISIRLPKHSPQKRELPMQEDEFLEVAVQLMHVSIVEETQNSFKTPSWDLGIVNQSFEWVEKAIVFHPVLRNWQSASRDWLLEVGVKPYNWFILEHKIGTKIGGTTFDTYGRRYSAADLLNYAKASNIKVALHGTVERILVASASTFATSLSTKPAIGVDQLRGFHHAMVRENGEVIVSVGAIGSPQLLLLSGIGPRPYLSSWRIQVVHHSPYVGQFLAFFDTVVGITNAGAYLEAASTIIPFTYLVHSVNIPTPSPPLYLTVASLMEKIRGPLSIGSLRLAYTNIRANPVVRFNYFTNPIDLDRCVAGMRKIASILSNRSMAYFKFTIEEGGRDFIFIGPTLPVYSFNDILMAVTTP</sequence>
<accession>A0AAN8UR63</accession>
<dbReference type="SUPFAM" id="SSF54373">
    <property type="entry name" value="FAD-linked reductases, C-terminal domain"/>
    <property type="match status" value="1"/>
</dbReference>
<feature type="domain" description="Glucose-methanol-choline oxidoreductase N-terminal" evidence="4">
    <location>
        <begin position="182"/>
        <end position="196"/>
    </location>
</feature>
<protein>
    <submittedName>
        <fullName evidence="5">Glucose-methanol-choline oxidoreductase, N-terminal</fullName>
    </submittedName>
</protein>
<dbReference type="PANTHER" id="PTHR45968">
    <property type="entry name" value="OSJNBA0019K04.7 PROTEIN"/>
    <property type="match status" value="1"/>
</dbReference>
<dbReference type="Proteomes" id="UP001370490">
    <property type="component" value="Unassembled WGS sequence"/>
</dbReference>
<keyword evidence="6" id="KW-1185">Reference proteome</keyword>
<gene>
    <name evidence="5" type="ORF">RJ641_020289</name>
</gene>
<evidence type="ECO:0000313" key="6">
    <source>
        <dbReference type="Proteomes" id="UP001370490"/>
    </source>
</evidence>
<reference evidence="5 6" key="1">
    <citation type="submission" date="2023-12" db="EMBL/GenBank/DDBJ databases">
        <title>A high-quality genome assembly for Dillenia turbinata (Dilleniales).</title>
        <authorList>
            <person name="Chanderbali A."/>
        </authorList>
    </citation>
    <scope>NUCLEOTIDE SEQUENCE [LARGE SCALE GENOMIC DNA]</scope>
    <source>
        <strain evidence="5">LSX21</strain>
        <tissue evidence="5">Leaf</tissue>
    </source>
</reference>
<dbReference type="PROSITE" id="PS00624">
    <property type="entry name" value="GMC_OXRED_2"/>
    <property type="match status" value="1"/>
</dbReference>
<proteinExistence type="predicted"/>
<dbReference type="GO" id="GO:0016614">
    <property type="term" value="F:oxidoreductase activity, acting on CH-OH group of donors"/>
    <property type="evidence" value="ECO:0007669"/>
    <property type="project" value="InterPro"/>
</dbReference>
<comment type="caution">
    <text evidence="5">The sequence shown here is derived from an EMBL/GenBank/DDBJ whole genome shotgun (WGS) entry which is preliminary data.</text>
</comment>
<dbReference type="SUPFAM" id="SSF51905">
    <property type="entry name" value="FAD/NAD(P)-binding domain"/>
    <property type="match status" value="1"/>
</dbReference>
<dbReference type="AlphaFoldDB" id="A0AAN8UR63"/>